<dbReference type="Ensembl" id="ENSCCET00000008076.1">
    <property type="protein sequence ID" value="ENSCCEP00000004893.1"/>
    <property type="gene ID" value="ENSCCEG00000005360.1"/>
</dbReference>
<organism evidence="1 2">
    <name type="scientific">Cyanistes caeruleus</name>
    <name type="common">Eurasian blue tit</name>
    <name type="synonym">Parus caeruleus</name>
    <dbReference type="NCBI Taxonomy" id="156563"/>
    <lineage>
        <taxon>Eukaryota</taxon>
        <taxon>Metazoa</taxon>
        <taxon>Chordata</taxon>
        <taxon>Craniata</taxon>
        <taxon>Vertebrata</taxon>
        <taxon>Euteleostomi</taxon>
        <taxon>Archelosauria</taxon>
        <taxon>Archosauria</taxon>
        <taxon>Dinosauria</taxon>
        <taxon>Saurischia</taxon>
        <taxon>Theropoda</taxon>
        <taxon>Coelurosauria</taxon>
        <taxon>Aves</taxon>
        <taxon>Neognathae</taxon>
        <taxon>Neoaves</taxon>
        <taxon>Telluraves</taxon>
        <taxon>Australaves</taxon>
        <taxon>Passeriformes</taxon>
        <taxon>Paridae</taxon>
        <taxon>Cyanistes</taxon>
    </lineage>
</organism>
<evidence type="ECO:0000313" key="2">
    <source>
        <dbReference type="Proteomes" id="UP000694410"/>
    </source>
</evidence>
<evidence type="ECO:0000313" key="1">
    <source>
        <dbReference type="Ensembl" id="ENSCCEP00000004893.1"/>
    </source>
</evidence>
<name>A0A8C0UC77_CYACU</name>
<dbReference type="Proteomes" id="UP000694410">
    <property type="component" value="Unplaced"/>
</dbReference>
<proteinExistence type="predicted"/>
<protein>
    <submittedName>
        <fullName evidence="1">Uncharacterized protein</fullName>
    </submittedName>
</protein>
<dbReference type="AlphaFoldDB" id="A0A8C0UC77"/>
<reference evidence="1" key="2">
    <citation type="submission" date="2025-09" db="UniProtKB">
        <authorList>
            <consortium name="Ensembl"/>
        </authorList>
    </citation>
    <scope>IDENTIFICATION</scope>
</reference>
<keyword evidence="2" id="KW-1185">Reference proteome</keyword>
<reference evidence="1" key="1">
    <citation type="submission" date="2025-08" db="UniProtKB">
        <authorList>
            <consortium name="Ensembl"/>
        </authorList>
    </citation>
    <scope>IDENTIFICATION</scope>
</reference>
<accession>A0A8C0UC77</accession>
<sequence>AGAPAGSARPKSFSESAEAKLSLPSSFPAPLLPWAQLNSLCFLRDPPSMCSQVFPQLMSKNSTGEPELKGGHLTPSRRVFFSLPFLLMTQLSVVISSQMTQVICLIG</sequence>